<reference evidence="1" key="1">
    <citation type="submission" date="2021-12" db="EMBL/GenBank/DDBJ databases">
        <authorList>
            <person name="Ulrich A."/>
        </authorList>
    </citation>
    <scope>NUCLEOTIDE SEQUENCE</scope>
    <source>
        <strain evidence="1">A1P009</strain>
    </source>
</reference>
<dbReference type="Proteomes" id="UP001430360">
    <property type="component" value="Unassembled WGS sequence"/>
</dbReference>
<evidence type="ECO:0000313" key="1">
    <source>
        <dbReference type="EMBL" id="MCD9097458.1"/>
    </source>
</evidence>
<protein>
    <submittedName>
        <fullName evidence="1">Ester cyclase</fullName>
    </submittedName>
</protein>
<name>A0ABS8UFK2_9GAMM</name>
<dbReference type="Gene3D" id="3.10.450.50">
    <property type="match status" value="1"/>
</dbReference>
<evidence type="ECO:0000313" key="2">
    <source>
        <dbReference type="Proteomes" id="UP001430360"/>
    </source>
</evidence>
<dbReference type="SUPFAM" id="SSF54427">
    <property type="entry name" value="NTF2-like"/>
    <property type="match status" value="1"/>
</dbReference>
<dbReference type="Pfam" id="PF07366">
    <property type="entry name" value="SnoaL"/>
    <property type="match status" value="1"/>
</dbReference>
<dbReference type="InterPro" id="IPR009959">
    <property type="entry name" value="Cyclase_SnoaL-like"/>
</dbReference>
<proteinExistence type="predicted"/>
<dbReference type="RefSeq" id="WP_232136505.1">
    <property type="nucleotide sequence ID" value="NZ_CP089507.1"/>
</dbReference>
<comment type="caution">
    <text evidence="1">The sequence shown here is derived from an EMBL/GenBank/DDBJ whole genome shotgun (WGS) entry which is preliminary data.</text>
</comment>
<dbReference type="PANTHER" id="PTHR38436:SF1">
    <property type="entry name" value="ESTER CYCLASE"/>
    <property type="match status" value="1"/>
</dbReference>
<dbReference type="PANTHER" id="PTHR38436">
    <property type="entry name" value="POLYKETIDE CYCLASE SNOAL-LIKE DOMAIN"/>
    <property type="match status" value="1"/>
</dbReference>
<accession>A0ABS8UFK2</accession>
<gene>
    <name evidence="1" type="ORF">LTT95_10970</name>
</gene>
<sequence length="142" mass="15439">MSQPGNATANSHRALIQQAFALQNAHEADALAALHAPDSVFQDIPLQAFPNGHEEMKTLWRDTWASLSNFTMDPDFIIADETGGAASFTMSGTHTGDFPGYPATGNTFSLKGASVIRIVDGKIVEWIDYWSTGDLEQQLQAR</sequence>
<organism evidence="1 2">
    <name type="scientific">Luteimonas fraxinea</name>
    <dbReference type="NCBI Taxonomy" id="2901869"/>
    <lineage>
        <taxon>Bacteria</taxon>
        <taxon>Pseudomonadati</taxon>
        <taxon>Pseudomonadota</taxon>
        <taxon>Gammaproteobacteria</taxon>
        <taxon>Lysobacterales</taxon>
        <taxon>Lysobacteraceae</taxon>
        <taxon>Luteimonas</taxon>
    </lineage>
</organism>
<dbReference type="EMBL" id="JAJQKU010000003">
    <property type="protein sequence ID" value="MCD9097458.1"/>
    <property type="molecule type" value="Genomic_DNA"/>
</dbReference>
<keyword evidence="2" id="KW-1185">Reference proteome</keyword>
<dbReference type="InterPro" id="IPR032710">
    <property type="entry name" value="NTF2-like_dom_sf"/>
</dbReference>
<reference evidence="1" key="2">
    <citation type="journal article" date="2022" name="Syst. Appl. Microbiol.">
        <title>Physiological and genomic characterisation of Luteimonas fraxinea sp. nov., a bacterial species associated with trees tolerant to ash dieback.</title>
        <authorList>
            <person name="Ulrich K."/>
            <person name="Becker R."/>
            <person name="Behrendt U."/>
            <person name="Kube M."/>
            <person name="Schneck V."/>
            <person name="Ulrich A."/>
        </authorList>
    </citation>
    <scope>NUCLEOTIDE SEQUENCE</scope>
    <source>
        <strain evidence="1">A1P009</strain>
    </source>
</reference>